<dbReference type="InterPro" id="IPR046738">
    <property type="entry name" value="DUF6788"/>
</dbReference>
<feature type="non-terminal residue" evidence="2">
    <location>
        <position position="1"/>
    </location>
</feature>
<dbReference type="AlphaFoldDB" id="A0A2R6A6J5"/>
<organism evidence="2 3">
    <name type="scientific">Candidatus Marsarchaeota G2 archaeon OSP_D</name>
    <dbReference type="NCBI Taxonomy" id="1978157"/>
    <lineage>
        <taxon>Archaea</taxon>
        <taxon>Candidatus Marsarchaeota</taxon>
        <taxon>Candidatus Marsarchaeota group 2</taxon>
    </lineage>
</organism>
<accession>A0A2R6A6J5</accession>
<protein>
    <recommendedName>
        <fullName evidence="1">DUF6788 domain-containing protein</fullName>
    </recommendedName>
</protein>
<evidence type="ECO:0000259" key="1">
    <source>
        <dbReference type="Pfam" id="PF20586"/>
    </source>
</evidence>
<proteinExistence type="predicted"/>
<reference evidence="2 3" key="1">
    <citation type="submission" date="2017-04" db="EMBL/GenBank/DDBJ databases">
        <title>Novel microbial lineages endemic to geothermal iron-oxide mats fill important gaps in the evolutionary history of Archaea.</title>
        <authorList>
            <person name="Jay Z.J."/>
            <person name="Beam J.P."/>
            <person name="Dlakic M."/>
            <person name="Rusch D.B."/>
            <person name="Kozubal M.A."/>
            <person name="Inskeep W.P."/>
        </authorList>
    </citation>
    <scope>NUCLEOTIDE SEQUENCE [LARGE SCALE GENOMIC DNA]</scope>
    <source>
        <strain evidence="2">OSP_D</strain>
    </source>
</reference>
<dbReference type="EMBL" id="NEXE01000396">
    <property type="protein sequence ID" value="PSN82000.1"/>
    <property type="molecule type" value="Genomic_DNA"/>
</dbReference>
<dbReference type="Pfam" id="PF20586">
    <property type="entry name" value="DUF6788"/>
    <property type="match status" value="1"/>
</dbReference>
<feature type="domain" description="DUF6788" evidence="1">
    <location>
        <begin position="34"/>
        <end position="87"/>
    </location>
</feature>
<dbReference type="Proteomes" id="UP000240322">
    <property type="component" value="Unassembled WGS sequence"/>
</dbReference>
<name>A0A2R6A6J5_9ARCH</name>
<evidence type="ECO:0000313" key="3">
    <source>
        <dbReference type="Proteomes" id="UP000240322"/>
    </source>
</evidence>
<evidence type="ECO:0000313" key="2">
    <source>
        <dbReference type="EMBL" id="PSN82000.1"/>
    </source>
</evidence>
<comment type="caution">
    <text evidence="2">The sequence shown here is derived from an EMBL/GenBank/DDBJ whole genome shotgun (WGS) entry which is preliminary data.</text>
</comment>
<gene>
    <name evidence="2" type="ORF">B9Q03_14715</name>
</gene>
<sequence length="90" mass="10308">YARFVSAYKEEALSLLASAKELQALVFSLSEERPDLEGAWEREYGGTLVVKRVPCGKNCRGCPHGPYAYRVKREGEHVKWRYLGRAHRLP</sequence>